<comment type="caution">
    <text evidence="1">The sequence shown here is derived from an EMBL/GenBank/DDBJ whole genome shotgun (WGS) entry which is preliminary data.</text>
</comment>
<organism evidence="1 2">
    <name type="scientific">Aquimarina aggregata</name>
    <dbReference type="NCBI Taxonomy" id="1642818"/>
    <lineage>
        <taxon>Bacteria</taxon>
        <taxon>Pseudomonadati</taxon>
        <taxon>Bacteroidota</taxon>
        <taxon>Flavobacteriia</taxon>
        <taxon>Flavobacteriales</taxon>
        <taxon>Flavobacteriaceae</taxon>
        <taxon>Aquimarina</taxon>
    </lineage>
</organism>
<dbReference type="Pfam" id="PF20365">
    <property type="entry name" value="DUF6660"/>
    <property type="match status" value="1"/>
</dbReference>
<dbReference type="EMBL" id="LQRT01000002">
    <property type="protein sequence ID" value="KZS42352.1"/>
    <property type="molecule type" value="Genomic_DNA"/>
</dbReference>
<dbReference type="InterPro" id="IPR046601">
    <property type="entry name" value="DUF6660"/>
</dbReference>
<reference evidence="1 2" key="1">
    <citation type="submission" date="2016-01" db="EMBL/GenBank/DDBJ databases">
        <title>The draft genome sequence of Aquimarina sp. RZW4-3-2.</title>
        <authorList>
            <person name="Wang Y."/>
        </authorList>
    </citation>
    <scope>NUCLEOTIDE SEQUENCE [LARGE SCALE GENOMIC DNA]</scope>
    <source>
        <strain evidence="1 2">RZW4-3-2</strain>
    </source>
</reference>
<name>A0A163CFA2_9FLAO</name>
<keyword evidence="2" id="KW-1185">Reference proteome</keyword>
<evidence type="ECO:0000313" key="1">
    <source>
        <dbReference type="EMBL" id="KZS42352.1"/>
    </source>
</evidence>
<gene>
    <name evidence="1" type="ORF">AWE51_02615</name>
</gene>
<proteinExistence type="predicted"/>
<dbReference type="STRING" id="1642818.AWE51_02615"/>
<dbReference type="AlphaFoldDB" id="A0A163CFA2"/>
<protein>
    <submittedName>
        <fullName evidence="1">Uncharacterized protein</fullName>
    </submittedName>
</protein>
<dbReference type="OrthoDB" id="997115at2"/>
<evidence type="ECO:0000313" key="2">
    <source>
        <dbReference type="Proteomes" id="UP000076715"/>
    </source>
</evidence>
<dbReference type="Proteomes" id="UP000076715">
    <property type="component" value="Unassembled WGS sequence"/>
</dbReference>
<dbReference type="RefSeq" id="WP_066309929.1">
    <property type="nucleotide sequence ID" value="NZ_CANLSS010000001.1"/>
</dbReference>
<accession>A0A163CFA2</accession>
<sequence>MKATTFILSILMLVLALKPCSDGDNEEHLDDMAIEKNHDHSKDTDDSCPSMCICYCCGVTITFDAPKYYDIEPSSNISTEISNVYVSKYTFAYLSNIWQPPQMLS</sequence>